<dbReference type="Proteomes" id="UP000694419">
    <property type="component" value="Unplaced"/>
</dbReference>
<feature type="transmembrane region" description="Helical" evidence="10">
    <location>
        <begin position="25"/>
        <end position="47"/>
    </location>
</feature>
<keyword evidence="7 10" id="KW-0472">Membrane</keyword>
<evidence type="ECO:0000256" key="8">
    <source>
        <dbReference type="ARBA" id="ARBA00023170"/>
    </source>
</evidence>
<organism evidence="12 13">
    <name type="scientific">Calidris pygmaea</name>
    <name type="common">Spoon-billed sandpiper</name>
    <dbReference type="NCBI Taxonomy" id="425635"/>
    <lineage>
        <taxon>Eukaryota</taxon>
        <taxon>Metazoa</taxon>
        <taxon>Chordata</taxon>
        <taxon>Craniata</taxon>
        <taxon>Vertebrata</taxon>
        <taxon>Euteleostomi</taxon>
        <taxon>Archelosauria</taxon>
        <taxon>Archosauria</taxon>
        <taxon>Dinosauria</taxon>
        <taxon>Saurischia</taxon>
        <taxon>Theropoda</taxon>
        <taxon>Coelurosauria</taxon>
        <taxon>Aves</taxon>
        <taxon>Neognathae</taxon>
        <taxon>Neoaves</taxon>
        <taxon>Charadriiformes</taxon>
        <taxon>Scolopacidae</taxon>
        <taxon>Calidris</taxon>
    </lineage>
</organism>
<evidence type="ECO:0000313" key="12">
    <source>
        <dbReference type="Ensembl" id="ENSCPGP00000013611.1"/>
    </source>
</evidence>
<dbReference type="InterPro" id="IPR000725">
    <property type="entry name" value="Olfact_rcpt"/>
</dbReference>
<evidence type="ECO:0000256" key="9">
    <source>
        <dbReference type="ARBA" id="ARBA00023224"/>
    </source>
</evidence>
<dbReference type="SUPFAM" id="SSF81321">
    <property type="entry name" value="Family A G protein-coupled receptor-like"/>
    <property type="match status" value="1"/>
</dbReference>
<feature type="domain" description="G-protein coupled receptors family 1 profile" evidence="11">
    <location>
        <begin position="40"/>
        <end position="133"/>
    </location>
</feature>
<evidence type="ECO:0000313" key="13">
    <source>
        <dbReference type="Proteomes" id="UP000694419"/>
    </source>
</evidence>
<keyword evidence="13" id="KW-1185">Reference proteome</keyword>
<evidence type="ECO:0000256" key="7">
    <source>
        <dbReference type="ARBA" id="ARBA00023136"/>
    </source>
</evidence>
<keyword evidence="4" id="KW-0716">Sensory transduction</keyword>
<feature type="transmembrane region" description="Helical" evidence="10">
    <location>
        <begin position="92"/>
        <end position="116"/>
    </location>
</feature>
<dbReference type="InterPro" id="IPR050516">
    <property type="entry name" value="Olfactory_GPCR"/>
</dbReference>
<feature type="transmembrane region" description="Helical" evidence="10">
    <location>
        <begin position="59"/>
        <end position="80"/>
    </location>
</feature>
<evidence type="ECO:0000256" key="10">
    <source>
        <dbReference type="SAM" id="Phobius"/>
    </source>
</evidence>
<dbReference type="GO" id="GO:0004984">
    <property type="term" value="F:olfactory receptor activity"/>
    <property type="evidence" value="ECO:0007669"/>
    <property type="project" value="InterPro"/>
</dbReference>
<keyword evidence="3 10" id="KW-0812">Transmembrane</keyword>
<keyword evidence="2" id="KW-1003">Cell membrane</keyword>
<sequence length="133" mass="15179">MWKNKTVVTEFILLGFGNGPELDSLLFLMLLLIAIVTITGNILIIVLMVANQHLHTPMYFFLGNLACLEICYSSFCQGFPRMLVDLLLERKFISFSACVLQLYLVIFFITSVSFWVPCHTTDMWLYAIPCTTP</sequence>
<evidence type="ECO:0000256" key="3">
    <source>
        <dbReference type="ARBA" id="ARBA00022692"/>
    </source>
</evidence>
<dbReference type="GO" id="GO:0004930">
    <property type="term" value="F:G protein-coupled receptor activity"/>
    <property type="evidence" value="ECO:0007669"/>
    <property type="project" value="UniProtKB-KW"/>
</dbReference>
<dbReference type="Ensembl" id="ENSCPGT00000014923.1">
    <property type="protein sequence ID" value="ENSCPGP00000013611.1"/>
    <property type="gene ID" value="ENSCPGG00000009650.1"/>
</dbReference>
<dbReference type="AlphaFoldDB" id="A0A8C3JXC3"/>
<reference evidence="12" key="1">
    <citation type="submission" date="2025-08" db="UniProtKB">
        <authorList>
            <consortium name="Ensembl"/>
        </authorList>
    </citation>
    <scope>IDENTIFICATION</scope>
</reference>
<dbReference type="PROSITE" id="PS50262">
    <property type="entry name" value="G_PROTEIN_RECEP_F1_2"/>
    <property type="match status" value="1"/>
</dbReference>
<dbReference type="InterPro" id="IPR017452">
    <property type="entry name" value="GPCR_Rhodpsn_7TM"/>
</dbReference>
<keyword evidence="5 10" id="KW-1133">Transmembrane helix</keyword>
<dbReference type="GO" id="GO:0005886">
    <property type="term" value="C:plasma membrane"/>
    <property type="evidence" value="ECO:0007669"/>
    <property type="project" value="UniProtKB-SubCell"/>
</dbReference>
<evidence type="ECO:0000256" key="1">
    <source>
        <dbReference type="ARBA" id="ARBA00004651"/>
    </source>
</evidence>
<evidence type="ECO:0000256" key="4">
    <source>
        <dbReference type="ARBA" id="ARBA00022725"/>
    </source>
</evidence>
<comment type="subcellular location">
    <subcellularLocation>
        <location evidence="1">Cell membrane</location>
        <topology evidence="1">Multi-pass membrane protein</topology>
    </subcellularLocation>
</comment>
<name>A0A8C3JXC3_9CHAR</name>
<dbReference type="Gene3D" id="1.20.1070.10">
    <property type="entry name" value="Rhodopsin 7-helix transmembrane proteins"/>
    <property type="match status" value="1"/>
</dbReference>
<evidence type="ECO:0000256" key="5">
    <source>
        <dbReference type="ARBA" id="ARBA00022989"/>
    </source>
</evidence>
<keyword evidence="6" id="KW-0297">G-protein coupled receptor</keyword>
<keyword evidence="8" id="KW-0675">Receptor</keyword>
<protein>
    <recommendedName>
        <fullName evidence="11">G-protein coupled receptors family 1 profile domain-containing protein</fullName>
    </recommendedName>
</protein>
<dbReference type="PANTHER" id="PTHR26452">
    <property type="entry name" value="OLFACTORY RECEPTOR"/>
    <property type="match status" value="1"/>
</dbReference>
<keyword evidence="4" id="KW-0552">Olfaction</keyword>
<proteinExistence type="predicted"/>
<evidence type="ECO:0000259" key="11">
    <source>
        <dbReference type="PROSITE" id="PS50262"/>
    </source>
</evidence>
<reference evidence="12" key="2">
    <citation type="submission" date="2025-09" db="UniProtKB">
        <authorList>
            <consortium name="Ensembl"/>
        </authorList>
    </citation>
    <scope>IDENTIFICATION</scope>
</reference>
<dbReference type="Pfam" id="PF13853">
    <property type="entry name" value="7tm_4"/>
    <property type="match status" value="1"/>
</dbReference>
<keyword evidence="9" id="KW-0807">Transducer</keyword>
<evidence type="ECO:0000256" key="6">
    <source>
        <dbReference type="ARBA" id="ARBA00023040"/>
    </source>
</evidence>
<accession>A0A8C3JXC3</accession>
<evidence type="ECO:0000256" key="2">
    <source>
        <dbReference type="ARBA" id="ARBA00022475"/>
    </source>
</evidence>